<feature type="compositionally biased region" description="Basic and acidic residues" evidence="11">
    <location>
        <begin position="647"/>
        <end position="669"/>
    </location>
</feature>
<organism evidence="14 15">
    <name type="scientific">Dermatophagoides pteronyssinus</name>
    <name type="common">European house dust mite</name>
    <dbReference type="NCBI Taxonomy" id="6956"/>
    <lineage>
        <taxon>Eukaryota</taxon>
        <taxon>Metazoa</taxon>
        <taxon>Ecdysozoa</taxon>
        <taxon>Arthropoda</taxon>
        <taxon>Chelicerata</taxon>
        <taxon>Arachnida</taxon>
        <taxon>Acari</taxon>
        <taxon>Acariformes</taxon>
        <taxon>Sarcoptiformes</taxon>
        <taxon>Astigmata</taxon>
        <taxon>Psoroptidia</taxon>
        <taxon>Analgoidea</taxon>
        <taxon>Pyroglyphidae</taxon>
        <taxon>Dermatophagoidinae</taxon>
        <taxon>Dermatophagoides</taxon>
    </lineage>
</organism>
<dbReference type="Proteomes" id="UP000515146">
    <property type="component" value="Unplaced"/>
</dbReference>
<feature type="region of interest" description="Disordered" evidence="11">
    <location>
        <begin position="1155"/>
        <end position="1193"/>
    </location>
</feature>
<reference evidence="15" key="1">
    <citation type="submission" date="2025-08" db="UniProtKB">
        <authorList>
            <consortium name="RefSeq"/>
        </authorList>
    </citation>
    <scope>IDENTIFICATION</scope>
    <source>
        <strain evidence="15">Airmid</strain>
    </source>
</reference>
<dbReference type="Pfam" id="PF03250">
    <property type="entry name" value="Tropomodulin"/>
    <property type="match status" value="1"/>
</dbReference>
<keyword evidence="5" id="KW-0963">Cytoplasm</keyword>
<dbReference type="InParanoid" id="A0A6P6XUF8"/>
<evidence type="ECO:0000313" key="14">
    <source>
        <dbReference type="Proteomes" id="UP000515146"/>
    </source>
</evidence>
<feature type="domain" description="EGF-like" evidence="13">
    <location>
        <begin position="906"/>
        <end position="946"/>
    </location>
</feature>
<accession>A0A6P6XUF8</accession>
<feature type="transmembrane region" description="Helical" evidence="12">
    <location>
        <begin position="1022"/>
        <end position="1041"/>
    </location>
</feature>
<keyword evidence="6 12" id="KW-0812">Transmembrane</keyword>
<dbReference type="SUPFAM" id="SSF52047">
    <property type="entry name" value="RNI-like"/>
    <property type="match status" value="1"/>
</dbReference>
<feature type="region of interest" description="Disordered" evidence="11">
    <location>
        <begin position="487"/>
        <end position="513"/>
    </location>
</feature>
<dbReference type="KEGG" id="dpte:113790952"/>
<evidence type="ECO:0000256" key="7">
    <source>
        <dbReference type="ARBA" id="ARBA00022989"/>
    </source>
</evidence>
<evidence type="ECO:0000256" key="3">
    <source>
        <dbReference type="ARBA" id="ARBA00005542"/>
    </source>
</evidence>
<comment type="subcellular location">
    <subcellularLocation>
        <location evidence="2">Cell membrane</location>
        <topology evidence="2">Multi-pass membrane protein</topology>
    </subcellularLocation>
    <subcellularLocation>
        <location evidence="1">Cytoplasm</location>
        <location evidence="1">Cytoskeleton</location>
    </subcellularLocation>
</comment>
<proteinExistence type="inferred from homology"/>
<dbReference type="GO" id="GO:0005523">
    <property type="term" value="F:tropomyosin binding"/>
    <property type="evidence" value="ECO:0007669"/>
    <property type="project" value="InterPro"/>
</dbReference>
<feature type="compositionally biased region" description="Low complexity" evidence="11">
    <location>
        <begin position="504"/>
        <end position="513"/>
    </location>
</feature>
<comment type="caution">
    <text evidence="10">Lacks conserved residue(s) required for the propagation of feature annotation.</text>
</comment>
<dbReference type="RefSeq" id="XP_027196461.1">
    <property type="nucleotide sequence ID" value="XM_027340660.1"/>
</dbReference>
<dbReference type="FunFam" id="3.80.10.10:FF:000099">
    <property type="entry name" value="Tropomodulin, isoform C"/>
    <property type="match status" value="1"/>
</dbReference>
<dbReference type="Gene3D" id="3.80.10.10">
    <property type="entry name" value="Ribonuclease Inhibitor"/>
    <property type="match status" value="1"/>
</dbReference>
<dbReference type="PROSITE" id="PS50026">
    <property type="entry name" value="EGF_3"/>
    <property type="match status" value="1"/>
</dbReference>
<feature type="transmembrane region" description="Helical" evidence="12">
    <location>
        <begin position="1101"/>
        <end position="1123"/>
    </location>
</feature>
<gene>
    <name evidence="15" type="primary">LOC113790952</name>
</gene>
<sequence length="1549" mass="176115">MAQNLYYSLLFGFLIFFTTFLISQSFEWNNQIQLTRKLSPLRSYKDGQFFRFQIPPDLTQAIFRLNASQSDQPINVTMMMIQNYHYSALNITHLSKDKDPLINVSSTTDYNWPPLPSWINQTKIANYTEKIRKFYRSILTTACRKPLNVKFYLRWSSLPLLSVKNATIPDNFIFKNSSDQYVVDLKTDGKIVELNLTNPLPGDWYGMAFINKTNDKISQKGLEHECYYQFKSSLSFLNDPIQTNRITVLTPSHTSSLKQSLIIDQQNIQPELFYKFFLNLQESNGVKIVITNCQYRPSSSSQLSGVNIRHHQSNQSPSYQSSILMNNNGYDQQSITTNNNSTSTMMNMTNIICPIELNFRSFALPNSTNRDYTFKCQSTTPTTTTTTNQTNVEINNNKCIIDLPSFVPNQWNYLQIVSTLNQMINKNDDYQNNNNHHYHRSQQKTIFDQQQEPYRTKLMFGSINFTIQLLAGQEAFLYNYFNDQNCQQIGQNQSPPNQSPPNQSPQNPQQQQQLASTTISSNIMLLNNYNFLTNNNNKNNEQLSSLVDDNDEHHNSIIDKPINFLSTNQLSNKLGTYNNIGKNQSNNSNIRPAVGQYPSIVIDTDVEKSSTVSMINNNYDSMEFNDEDNNGVGVGSDFIDIDRNQINKRSADQNRERKKLDKKAKEERRLKKQKQKNRQRNRDKALAEKQCQFEPTKIMATLDDDDLVNMTTFTWYNLTRYQSSDVFTFRYSPKILNDESSNDKNQSYSNSNQSDFIEIDNDRFALFNFTIIPQYDIGGNLQIDFAISPWTNHNDTHQNVTAILCLTHNRLPPLSLSSNGIRFDEHCYGHLVSNTSQTNFTTMGSSLQSLIVPYPQSGTWFISILVRCYSSNDDDIDDDFNSLMNTDFSTTSCDYLNKTSIMIDIHSSACLNNRCLNNGKCQQYLNVGLLYSTCSCRAGWKGLICNDGSEALSSQKLLTNFLLLTISNAAFLPAIVLAAFRHYFTESTIYFITMISSALYHACDSDFSQSYCVLSVSLLQFADFYTAILSFFVTLLTLACLSPRCKSFFHLMGAISIALITQNDRTSLWTFVIPAGLGTLLMFCCWCSRCCRKSCYPPVRCWIFSICPALILTIIGLIIYAFLETQDNYPITHSIWHCVVALALFLAIPSMPTQTSSDNDDDDEEHVHFMSSSGSSTQGASASGKGTSKTTTTTTTTKLYGKDLKEYENLNVEDLLGQLSAEELEQLSSEVDPDDNLLPPSQRCKDQTNKDPTGPLKRRQLLNFLTKFAKEQEDWPEIKKFIPGIKLGKVWVPKKGDPKGGMEEKIILDLEDGAEEALGNATEADLVDLAGILGLHSMLNQDQYEASILNKGQPLGDKFESIVKSTKPKKLLPPEPDNMTDPEKTAKQVAENDPNLTNLNWNNIKYIPRETFKKLFNGLKTNTNLIELNLSNTGLTDGPAEKLMEALKENESLRKINLESNYLSGPMIRDLIESLLHKQNVIEFRAANQRPQIMGNRYEMEIAKLIQQNKTLLKLGLNFDVPDARHKVATQLQSNNDNCRLKRLASVEG</sequence>
<dbReference type="SUPFAM" id="SSF57196">
    <property type="entry name" value="EGF/Laminin"/>
    <property type="match status" value="1"/>
</dbReference>
<evidence type="ECO:0000256" key="6">
    <source>
        <dbReference type="ARBA" id="ARBA00022692"/>
    </source>
</evidence>
<feature type="transmembrane region" description="Helical" evidence="12">
    <location>
        <begin position="987"/>
        <end position="1002"/>
    </location>
</feature>
<dbReference type="InterPro" id="IPR032675">
    <property type="entry name" value="LRR_dom_sf"/>
</dbReference>
<dbReference type="PROSITE" id="PS01186">
    <property type="entry name" value="EGF_2"/>
    <property type="match status" value="1"/>
</dbReference>
<dbReference type="GO" id="GO:0051694">
    <property type="term" value="P:pointed-end actin filament capping"/>
    <property type="evidence" value="ECO:0007669"/>
    <property type="project" value="InterPro"/>
</dbReference>
<feature type="transmembrane region" description="Helical" evidence="12">
    <location>
        <begin position="961"/>
        <end position="980"/>
    </location>
</feature>
<keyword evidence="8 12" id="KW-0472">Membrane</keyword>
<comment type="similarity">
    <text evidence="3">Belongs to the TMEM8 family.</text>
</comment>
<keyword evidence="14" id="KW-1185">Reference proteome</keyword>
<evidence type="ECO:0000256" key="10">
    <source>
        <dbReference type="PROSITE-ProRule" id="PRU00076"/>
    </source>
</evidence>
<feature type="transmembrane region" description="Helical" evidence="12">
    <location>
        <begin position="1048"/>
        <end position="1063"/>
    </location>
</feature>
<evidence type="ECO:0000256" key="4">
    <source>
        <dbReference type="ARBA" id="ARBA00022475"/>
    </source>
</evidence>
<name>A0A6P6XUF8_DERPT</name>
<feature type="region of interest" description="Disordered" evidence="11">
    <location>
        <begin position="1227"/>
        <end position="1256"/>
    </location>
</feature>
<evidence type="ECO:0000256" key="11">
    <source>
        <dbReference type="SAM" id="MobiDB-lite"/>
    </source>
</evidence>
<dbReference type="GO" id="GO:0005856">
    <property type="term" value="C:cytoskeleton"/>
    <property type="evidence" value="ECO:0007669"/>
    <property type="project" value="UniProtKB-SubCell"/>
</dbReference>
<evidence type="ECO:0000259" key="13">
    <source>
        <dbReference type="PROSITE" id="PS50026"/>
    </source>
</evidence>
<evidence type="ECO:0000256" key="8">
    <source>
        <dbReference type="ARBA" id="ARBA00023136"/>
    </source>
</evidence>
<dbReference type="InterPro" id="IPR004934">
    <property type="entry name" value="TMOD"/>
</dbReference>
<keyword evidence="9" id="KW-0206">Cytoskeleton</keyword>
<dbReference type="SMART" id="SM00368">
    <property type="entry name" value="LRR_RI"/>
    <property type="match status" value="2"/>
</dbReference>
<dbReference type="Gene3D" id="2.10.25.10">
    <property type="entry name" value="Laminin"/>
    <property type="match status" value="1"/>
</dbReference>
<feature type="compositionally biased region" description="Low complexity" evidence="11">
    <location>
        <begin position="1171"/>
        <end position="1193"/>
    </location>
</feature>
<dbReference type="GO" id="GO:0005886">
    <property type="term" value="C:plasma membrane"/>
    <property type="evidence" value="ECO:0007669"/>
    <property type="project" value="UniProtKB-SubCell"/>
</dbReference>
<evidence type="ECO:0000256" key="5">
    <source>
        <dbReference type="ARBA" id="ARBA00022490"/>
    </source>
</evidence>
<keyword evidence="7 12" id="KW-1133">Transmembrane helix</keyword>
<dbReference type="PROSITE" id="PS00022">
    <property type="entry name" value="EGF_1"/>
    <property type="match status" value="1"/>
</dbReference>
<dbReference type="Pfam" id="PF12036">
    <property type="entry name" value="DUF3522"/>
    <property type="match status" value="1"/>
</dbReference>
<dbReference type="PANTHER" id="PTHR14319">
    <property type="entry name" value="FIVE-SPAN TRANSMEMBRANE PROTEIN M83"/>
    <property type="match status" value="1"/>
</dbReference>
<dbReference type="OrthoDB" id="69646at2759"/>
<feature type="disulfide bond" evidence="10">
    <location>
        <begin position="936"/>
        <end position="945"/>
    </location>
</feature>
<evidence type="ECO:0000256" key="12">
    <source>
        <dbReference type="SAM" id="Phobius"/>
    </source>
</evidence>
<keyword evidence="10" id="KW-0245">EGF-like domain</keyword>
<feature type="transmembrane region" description="Helical" evidence="12">
    <location>
        <begin position="1069"/>
        <end position="1089"/>
    </location>
</feature>
<protein>
    <submittedName>
        <fullName evidence="15">Uncharacterized protein LOC113790952</fullName>
    </submittedName>
</protein>
<keyword evidence="10" id="KW-1015">Disulfide bond</keyword>
<dbReference type="InterPro" id="IPR000742">
    <property type="entry name" value="EGF"/>
</dbReference>
<evidence type="ECO:0000256" key="2">
    <source>
        <dbReference type="ARBA" id="ARBA00004651"/>
    </source>
</evidence>
<evidence type="ECO:0000256" key="1">
    <source>
        <dbReference type="ARBA" id="ARBA00004245"/>
    </source>
</evidence>
<feature type="region of interest" description="Disordered" evidence="11">
    <location>
        <begin position="647"/>
        <end position="688"/>
    </location>
</feature>
<keyword evidence="4" id="KW-1003">Cell membrane</keyword>
<evidence type="ECO:0000313" key="15">
    <source>
        <dbReference type="RefSeq" id="XP_027196461.1"/>
    </source>
</evidence>
<dbReference type="PANTHER" id="PTHR14319:SF3">
    <property type="entry name" value="TRANSMEMBRANE PROTEIN-LIKE PROTEIN"/>
    <property type="match status" value="1"/>
</dbReference>
<evidence type="ECO:0000256" key="9">
    <source>
        <dbReference type="ARBA" id="ARBA00023212"/>
    </source>
</evidence>
<dbReference type="InterPro" id="IPR021910">
    <property type="entry name" value="NGX6/PGAP6/MYMK"/>
</dbReference>
<feature type="compositionally biased region" description="Basic residues" evidence="11">
    <location>
        <begin position="670"/>
        <end position="679"/>
    </location>
</feature>